<dbReference type="Pfam" id="PF00646">
    <property type="entry name" value="F-box"/>
    <property type="match status" value="1"/>
</dbReference>
<dbReference type="AlphaFoldDB" id="A0A368RY77"/>
<reference evidence="4" key="1">
    <citation type="journal article" date="2012" name="Nat. Biotechnol.">
        <title>Reference genome sequence of the model plant Setaria.</title>
        <authorList>
            <person name="Bennetzen J.L."/>
            <person name="Schmutz J."/>
            <person name="Wang H."/>
            <person name="Percifield R."/>
            <person name="Hawkins J."/>
            <person name="Pontaroli A.C."/>
            <person name="Estep M."/>
            <person name="Feng L."/>
            <person name="Vaughn J.N."/>
            <person name="Grimwood J."/>
            <person name="Jenkins J."/>
            <person name="Barry K."/>
            <person name="Lindquist E."/>
            <person name="Hellsten U."/>
            <person name="Deshpande S."/>
            <person name="Wang X."/>
            <person name="Wu X."/>
            <person name="Mitros T."/>
            <person name="Triplett J."/>
            <person name="Yang X."/>
            <person name="Ye C.Y."/>
            <person name="Mauro-Herrera M."/>
            <person name="Wang L."/>
            <person name="Li P."/>
            <person name="Sharma M."/>
            <person name="Sharma R."/>
            <person name="Ronald P.C."/>
            <person name="Panaud O."/>
            <person name="Kellogg E.A."/>
            <person name="Brutnell T.P."/>
            <person name="Doust A.N."/>
            <person name="Tuskan G.A."/>
            <person name="Rokhsar D."/>
            <person name="Devos K.M."/>
        </authorList>
    </citation>
    <scope>NUCLEOTIDE SEQUENCE [LARGE SCALE GENOMIC DNA]</scope>
    <source>
        <strain evidence="4">Yugu1</strain>
    </source>
</reference>
<dbReference type="SUPFAM" id="SSF52058">
    <property type="entry name" value="L domain-like"/>
    <property type="match status" value="1"/>
</dbReference>
<gene>
    <name evidence="4" type="ORF">SETIT_7G207400v2</name>
</gene>
<accession>A0A368RY77</accession>
<dbReference type="KEGG" id="sita:101785593"/>
<reference evidence="4" key="2">
    <citation type="submission" date="2015-07" db="EMBL/GenBank/DDBJ databases">
        <authorList>
            <person name="Noorani M."/>
        </authorList>
    </citation>
    <scope>NUCLEOTIDE SEQUENCE</scope>
    <source>
        <strain evidence="4">Yugu1</strain>
    </source>
</reference>
<dbReference type="PANTHER" id="PTHR34145">
    <property type="entry name" value="OS02G0105600 PROTEIN"/>
    <property type="match status" value="1"/>
</dbReference>
<dbReference type="EMBL" id="CM003534">
    <property type="protein sequence ID" value="RCV35043.1"/>
    <property type="molecule type" value="Genomic_DNA"/>
</dbReference>
<evidence type="ECO:0000256" key="1">
    <source>
        <dbReference type="SAM" id="MobiDB-lite"/>
    </source>
</evidence>
<organism evidence="4">
    <name type="scientific">Setaria italica</name>
    <name type="common">Foxtail millet</name>
    <name type="synonym">Panicum italicum</name>
    <dbReference type="NCBI Taxonomy" id="4555"/>
    <lineage>
        <taxon>Eukaryota</taxon>
        <taxon>Viridiplantae</taxon>
        <taxon>Streptophyta</taxon>
        <taxon>Embryophyta</taxon>
        <taxon>Tracheophyta</taxon>
        <taxon>Spermatophyta</taxon>
        <taxon>Magnoliopsida</taxon>
        <taxon>Liliopsida</taxon>
        <taxon>Poales</taxon>
        <taxon>Poaceae</taxon>
        <taxon>PACMAD clade</taxon>
        <taxon>Panicoideae</taxon>
        <taxon>Panicodae</taxon>
        <taxon>Paniceae</taxon>
        <taxon>Cenchrinae</taxon>
        <taxon>Setaria</taxon>
    </lineage>
</organism>
<feature type="region of interest" description="Disordered" evidence="1">
    <location>
        <begin position="15"/>
        <end position="52"/>
    </location>
</feature>
<dbReference type="InterPro" id="IPR055357">
    <property type="entry name" value="LRR_At1g61320_AtMIF1"/>
</dbReference>
<sequence>MGLLLLNRFMSMQRDGKRRRQIQGRHGSITSGARKRNSHSQEGEHSQCCKRPRYSGPNLPEDILCHIHSLMPLRDAARAACVSRIFLDSWRCYPKLTFSNKTLGLKRSNRRRADIARDFTSTVDHILKNHSGIGLKGLRLEAHDYCKVKSYINSWLQIAITRGIEEVSLLVPSHYNFPCSVLSDGRGNSIRDLYLTHCAFRPTVGIDCLRSLTKLHLYYVCITGDELGCLLSSSFALERLELRYCNELIILKIPFCLERLSFLMVYECEMLQMIESKAPNLSTFRFWVGPVQLSFGDSSQLKHLDVNFSSKNNSCSYVITKLPSIVPHLETLTISSSIEMVNTPVVANKFFHLKYLEINLCGAFKAFSPYDYFSLVSFLDVSPVLETFILSVQQFVMKHDSVFEYASYMRQMPAHKHHRLKNVQIIGFCSAKSMVELTCHILENAPSLECLTVDTVYDEEDDDNTGRCSVRKNGRCGPLTRDMILEADKALEAIRRNILGKVPSTVKLNVREPCSRCHYIEL</sequence>
<feature type="domain" description="At1g61320/AtMIF1 LRR" evidence="3">
    <location>
        <begin position="126"/>
        <end position="515"/>
    </location>
</feature>
<dbReference type="Pfam" id="PF23622">
    <property type="entry name" value="LRR_At1g61320_AtMIF1"/>
    <property type="match status" value="1"/>
</dbReference>
<dbReference type="InterPro" id="IPR032675">
    <property type="entry name" value="LRR_dom_sf"/>
</dbReference>
<dbReference type="InterPro" id="IPR036047">
    <property type="entry name" value="F-box-like_dom_sf"/>
</dbReference>
<protein>
    <submittedName>
        <fullName evidence="4">Uncharacterized protein</fullName>
    </submittedName>
</protein>
<name>A0A368RY77_SETIT</name>
<dbReference type="SUPFAM" id="SSF81383">
    <property type="entry name" value="F-box domain"/>
    <property type="match status" value="1"/>
</dbReference>
<dbReference type="Gene3D" id="3.80.10.10">
    <property type="entry name" value="Ribonuclease Inhibitor"/>
    <property type="match status" value="1"/>
</dbReference>
<evidence type="ECO:0000259" key="2">
    <source>
        <dbReference type="Pfam" id="PF00646"/>
    </source>
</evidence>
<dbReference type="PANTHER" id="PTHR34145:SF56">
    <property type="entry name" value="F-BOX DOMAIN-CONTAINING PROTEIN"/>
    <property type="match status" value="1"/>
</dbReference>
<evidence type="ECO:0000259" key="3">
    <source>
        <dbReference type="Pfam" id="PF23622"/>
    </source>
</evidence>
<evidence type="ECO:0000313" key="4">
    <source>
        <dbReference type="EMBL" id="RCV35043.1"/>
    </source>
</evidence>
<dbReference type="InterPro" id="IPR001810">
    <property type="entry name" value="F-box_dom"/>
</dbReference>
<dbReference type="OrthoDB" id="613853at2759"/>
<dbReference type="InterPro" id="IPR053772">
    <property type="entry name" value="At1g61320/At1g61330-like"/>
</dbReference>
<proteinExistence type="predicted"/>
<feature type="domain" description="F-box" evidence="2">
    <location>
        <begin position="58"/>
        <end position="90"/>
    </location>
</feature>